<dbReference type="eggNOG" id="ENOG5031400">
    <property type="taxonomic scope" value="Bacteria"/>
</dbReference>
<comment type="caution">
    <text evidence="1">The sequence shown here is derived from an EMBL/GenBank/DDBJ whole genome shotgun (WGS) entry which is preliminary data.</text>
</comment>
<dbReference type="AlphaFoldDB" id="L7LPU3"/>
<reference evidence="1 2" key="1">
    <citation type="submission" date="2012-12" db="EMBL/GenBank/DDBJ databases">
        <title>Whole genome shotgun sequence of Gordonia sihwensis NBRC 108236.</title>
        <authorList>
            <person name="Yoshida I."/>
            <person name="Hosoyama A."/>
            <person name="Tsuchikane K."/>
            <person name="Ando Y."/>
            <person name="Baba S."/>
            <person name="Ohji S."/>
            <person name="Hamada M."/>
            <person name="Tamura T."/>
            <person name="Yamazoe A."/>
            <person name="Yamazaki S."/>
            <person name="Fujita N."/>
        </authorList>
    </citation>
    <scope>NUCLEOTIDE SEQUENCE [LARGE SCALE GENOMIC DNA]</scope>
    <source>
        <strain evidence="1 2">NBRC 108236</strain>
    </source>
</reference>
<proteinExistence type="predicted"/>
<protein>
    <recommendedName>
        <fullName evidence="3">EthD domain-containing protein</fullName>
    </recommendedName>
</protein>
<dbReference type="RefSeq" id="WP_006898361.1">
    <property type="nucleotide sequence ID" value="NZ_BANU01000053.1"/>
</dbReference>
<dbReference type="InterPro" id="IPR011008">
    <property type="entry name" value="Dimeric_a/b-barrel"/>
</dbReference>
<dbReference type="Proteomes" id="UP000035083">
    <property type="component" value="Unassembled WGS sequence"/>
</dbReference>
<evidence type="ECO:0000313" key="1">
    <source>
        <dbReference type="EMBL" id="GAC62929.1"/>
    </source>
</evidence>
<evidence type="ECO:0000313" key="2">
    <source>
        <dbReference type="Proteomes" id="UP000035083"/>
    </source>
</evidence>
<evidence type="ECO:0008006" key="3">
    <source>
        <dbReference type="Google" id="ProtNLM"/>
    </source>
</evidence>
<organism evidence="1 2">
    <name type="scientific">Gordonia sihwensis NBRC 108236</name>
    <dbReference type="NCBI Taxonomy" id="1223544"/>
    <lineage>
        <taxon>Bacteria</taxon>
        <taxon>Bacillati</taxon>
        <taxon>Actinomycetota</taxon>
        <taxon>Actinomycetes</taxon>
        <taxon>Mycobacteriales</taxon>
        <taxon>Gordoniaceae</taxon>
        <taxon>Gordonia</taxon>
    </lineage>
</organism>
<keyword evidence="2" id="KW-1185">Reference proteome</keyword>
<accession>L7LPU3</accession>
<name>L7LPU3_9ACTN</name>
<dbReference type="EMBL" id="BANU01000053">
    <property type="protein sequence ID" value="GAC62929.1"/>
    <property type="molecule type" value="Genomic_DNA"/>
</dbReference>
<dbReference type="SUPFAM" id="SSF54909">
    <property type="entry name" value="Dimeric alpha+beta barrel"/>
    <property type="match status" value="1"/>
</dbReference>
<sequence>MPDNIVRAILIAHVQPKDNLEDEFNRWYDDIHIPQVVDRIAGVVSGKRYRYAEEQLVDASGAPPTRYLTMYEIETHDLADTVDRLGAALTDGTLDMSESLDTENQPPILHFYGSVSS</sequence>
<gene>
    <name evidence="1" type="ORF">GSI01S_53_00020</name>
</gene>